<proteinExistence type="predicted"/>
<dbReference type="InterPro" id="IPR019546">
    <property type="entry name" value="TAT_signal_bac_arc"/>
</dbReference>
<dbReference type="Proteomes" id="UP000175691">
    <property type="component" value="Unassembled WGS sequence"/>
</dbReference>
<dbReference type="AlphaFoldDB" id="A0A1E7Z7Y1"/>
<reference evidence="2 3" key="1">
    <citation type="submission" date="2016-08" db="EMBL/GenBank/DDBJ databases">
        <authorList>
            <person name="Seilhamer J.J."/>
        </authorList>
    </citation>
    <scope>NUCLEOTIDE SEQUENCE [LARGE SCALE GENOMIC DNA]</scope>
    <source>
        <strain evidence="2 3">KCTC 42603</strain>
    </source>
</reference>
<accession>A0A1E7Z7Y1</accession>
<keyword evidence="3" id="KW-1185">Reference proteome</keyword>
<dbReference type="RefSeq" id="WP_070126450.1">
    <property type="nucleotide sequence ID" value="NZ_MDHN01000037.1"/>
</dbReference>
<dbReference type="InterPro" id="IPR027056">
    <property type="entry name" value="Gluconate_2DH_su3"/>
</dbReference>
<evidence type="ECO:0000313" key="2">
    <source>
        <dbReference type="EMBL" id="OFC69649.1"/>
    </source>
</evidence>
<evidence type="ECO:0000313" key="3">
    <source>
        <dbReference type="Proteomes" id="UP000175691"/>
    </source>
</evidence>
<comment type="caution">
    <text evidence="2">The sequence shown here is derived from an EMBL/GenBank/DDBJ whole genome shotgun (WGS) entry which is preliminary data.</text>
</comment>
<dbReference type="OrthoDB" id="6385145at2"/>
<sequence>MNRRDLLKFITAATGVAFVGGKALAYENLPVVPLSDTGFSKEDVAFFNELGEVIIPRTDTPGAKDADVGSCMAVLVADCYHPTMQKTFKDGLVTLKKRAEKEYGKDFLLLSAEQKMELLSALDEEAKAYNAKKGIYGDVAMSNPNAGAPWDEELVAPHYFSLIKQLVLFSFFTSQVGATKVLRYVAIPTKYEDIPYKKGDRAWAT</sequence>
<gene>
    <name evidence="2" type="ORF">BFC18_16380</name>
</gene>
<organism evidence="2 3">
    <name type="scientific">Alteromonas confluentis</name>
    <dbReference type="NCBI Taxonomy" id="1656094"/>
    <lineage>
        <taxon>Bacteria</taxon>
        <taxon>Pseudomonadati</taxon>
        <taxon>Pseudomonadota</taxon>
        <taxon>Gammaproteobacteria</taxon>
        <taxon>Alteromonadales</taxon>
        <taxon>Alteromonadaceae</taxon>
        <taxon>Alteromonas/Salinimonas group</taxon>
        <taxon>Alteromonas</taxon>
    </lineage>
</organism>
<name>A0A1E7Z7Y1_9ALTE</name>
<dbReference type="NCBIfam" id="TIGR01409">
    <property type="entry name" value="TAT_signal_seq"/>
    <property type="match status" value="1"/>
</dbReference>
<dbReference type="STRING" id="1656094.BFC18_16380"/>
<protein>
    <submittedName>
        <fullName evidence="2">Twin-arginine translocation pathway signal</fullName>
    </submittedName>
</protein>
<keyword evidence="1" id="KW-0732">Signal</keyword>
<dbReference type="EMBL" id="MDHN01000037">
    <property type="protein sequence ID" value="OFC69649.1"/>
    <property type="molecule type" value="Genomic_DNA"/>
</dbReference>
<dbReference type="Pfam" id="PF13618">
    <property type="entry name" value="Gluconate_2-dh3"/>
    <property type="match status" value="1"/>
</dbReference>
<evidence type="ECO:0000256" key="1">
    <source>
        <dbReference type="ARBA" id="ARBA00022729"/>
    </source>
</evidence>